<dbReference type="Gene3D" id="2.170.120.30">
    <property type="match status" value="2"/>
</dbReference>
<comment type="caution">
    <text evidence="1">The sequence shown here is derived from an EMBL/GenBank/DDBJ whole genome shotgun (WGS) entry which is preliminary data.</text>
</comment>
<keyword evidence="2" id="KW-1185">Reference proteome</keyword>
<accession>A0A0N8GNU2</accession>
<name>A0A0N8GNU2_9CHLR</name>
<evidence type="ECO:0000313" key="1">
    <source>
        <dbReference type="EMBL" id="KPL79050.1"/>
    </source>
</evidence>
<organism evidence="1 2">
    <name type="scientific">Ornatilinea apprima</name>
    <dbReference type="NCBI Taxonomy" id="1134406"/>
    <lineage>
        <taxon>Bacteria</taxon>
        <taxon>Bacillati</taxon>
        <taxon>Chloroflexota</taxon>
        <taxon>Anaerolineae</taxon>
        <taxon>Anaerolineales</taxon>
        <taxon>Anaerolineaceae</taxon>
        <taxon>Ornatilinea</taxon>
    </lineage>
</organism>
<dbReference type="Pfam" id="PF07949">
    <property type="entry name" value="YbbR"/>
    <property type="match status" value="3"/>
</dbReference>
<dbReference type="Gene3D" id="2.170.120.40">
    <property type="entry name" value="YbbR-like domain"/>
    <property type="match status" value="2"/>
</dbReference>
<dbReference type="EMBL" id="LGCL01000015">
    <property type="protein sequence ID" value="KPL79050.1"/>
    <property type="molecule type" value="Genomic_DNA"/>
</dbReference>
<dbReference type="RefSeq" id="WP_075061667.1">
    <property type="nucleotide sequence ID" value="NZ_LGCL01000015.1"/>
</dbReference>
<proteinExistence type="predicted"/>
<dbReference type="InterPro" id="IPR053154">
    <property type="entry name" value="c-di-AMP_regulator"/>
</dbReference>
<dbReference type="InterPro" id="IPR012505">
    <property type="entry name" value="YbbR"/>
</dbReference>
<protein>
    <recommendedName>
        <fullName evidence="3">YbbR-like protein</fullName>
    </recommendedName>
</protein>
<gene>
    <name evidence="1" type="ORF">ADN00_03970</name>
</gene>
<dbReference type="PANTHER" id="PTHR37804">
    <property type="entry name" value="CDAA REGULATORY PROTEIN CDAR"/>
    <property type="match status" value="1"/>
</dbReference>
<dbReference type="OrthoDB" id="157691at2"/>
<dbReference type="Proteomes" id="UP000050417">
    <property type="component" value="Unassembled WGS sequence"/>
</dbReference>
<evidence type="ECO:0000313" key="2">
    <source>
        <dbReference type="Proteomes" id="UP000050417"/>
    </source>
</evidence>
<dbReference type="PANTHER" id="PTHR37804:SF1">
    <property type="entry name" value="CDAA REGULATORY PROTEIN CDAR"/>
    <property type="match status" value="1"/>
</dbReference>
<dbReference type="AlphaFoldDB" id="A0A0N8GNU2"/>
<reference evidence="1 2" key="1">
    <citation type="submission" date="2015-07" db="EMBL/GenBank/DDBJ databases">
        <title>Genome sequence of Ornatilinea apprima DSM 23815.</title>
        <authorList>
            <person name="Hemp J."/>
            <person name="Ward L.M."/>
            <person name="Pace L.A."/>
            <person name="Fischer W.W."/>
        </authorList>
    </citation>
    <scope>NUCLEOTIDE SEQUENCE [LARGE SCALE GENOMIC DNA]</scope>
    <source>
        <strain evidence="1 2">P3M-1</strain>
    </source>
</reference>
<sequence>MIDHLRQLGKNIPTFLLALILAVAAWISAVTTQDPTEQRVYPRAINVEVIGQDPGLVLTSTTPSTVSITLRAPNSIWNRLLNEQIPVRAVLDLSGLDAGTYNSEIQVQVGLRPVEIVSCTPCLLTVTLENLSSRELPISLVERGDLAVGFQAESPDFTPKAVIVSGPESLVEQVSEARAVLDYNQADRDISRSIPISTYNADGEQITGVSLSPEAVTVNVKVTQRGGYRNVVVKVVPVGQVAGGYRVTNISVFPPTVTIYSSDPKLVDEIPGYVETKALDLNGAKDDLDLRLPLDLPPGVSVVGEQTVAVQVGIAAIEGSLTLTDKKVEVIGLSDAFEATISPETVDVILSGPLPVLDQLISSEVRVIVDLTGEPMGTYQRVPTVQVNQPDVRIESILPGSIEVIVRRKSP</sequence>
<evidence type="ECO:0008006" key="3">
    <source>
        <dbReference type="Google" id="ProtNLM"/>
    </source>
</evidence>
<dbReference type="STRING" id="1134406.ADN00_03970"/>